<organism evidence="2 3">
    <name type="scientific">Paraphaeosphaeria minitans</name>
    <dbReference type="NCBI Taxonomy" id="565426"/>
    <lineage>
        <taxon>Eukaryota</taxon>
        <taxon>Fungi</taxon>
        <taxon>Dikarya</taxon>
        <taxon>Ascomycota</taxon>
        <taxon>Pezizomycotina</taxon>
        <taxon>Dothideomycetes</taxon>
        <taxon>Pleosporomycetidae</taxon>
        <taxon>Pleosporales</taxon>
        <taxon>Massarineae</taxon>
        <taxon>Didymosphaeriaceae</taxon>
        <taxon>Paraphaeosphaeria</taxon>
    </lineage>
</organism>
<sequence>MRTVSVAAARQPHVDAPHRTAPQLHSTAPYRTAHSMARPQPHAGPLPTAAHPHQ</sequence>
<protein>
    <submittedName>
        <fullName evidence="2">Uncharacterized protein</fullName>
    </submittedName>
</protein>
<accession>A0A9P6KN29</accession>
<feature type="region of interest" description="Disordered" evidence="1">
    <location>
        <begin position="1"/>
        <end position="54"/>
    </location>
</feature>
<keyword evidence="3" id="KW-1185">Reference proteome</keyword>
<proteinExistence type="predicted"/>
<dbReference type="Proteomes" id="UP000756921">
    <property type="component" value="Unassembled WGS sequence"/>
</dbReference>
<name>A0A9P6KN29_9PLEO</name>
<evidence type="ECO:0000313" key="3">
    <source>
        <dbReference type="Proteomes" id="UP000756921"/>
    </source>
</evidence>
<dbReference type="AlphaFoldDB" id="A0A9P6KN29"/>
<evidence type="ECO:0000313" key="2">
    <source>
        <dbReference type="EMBL" id="KAF9733148.1"/>
    </source>
</evidence>
<reference evidence="2" key="1">
    <citation type="journal article" date="2020" name="Mol. Plant Microbe Interact.">
        <title>Genome Sequence of the Biocontrol Agent Coniothyrium minitans strain Conio (IMI 134523).</title>
        <authorList>
            <person name="Patel D."/>
            <person name="Shittu T.A."/>
            <person name="Baroncelli R."/>
            <person name="Muthumeenakshi S."/>
            <person name="Osborne T.H."/>
            <person name="Janganan T.K."/>
            <person name="Sreenivasaprasad S."/>
        </authorList>
    </citation>
    <scope>NUCLEOTIDE SEQUENCE</scope>
    <source>
        <strain evidence="2">Conio</strain>
    </source>
</reference>
<evidence type="ECO:0000256" key="1">
    <source>
        <dbReference type="SAM" id="MobiDB-lite"/>
    </source>
</evidence>
<gene>
    <name evidence="2" type="ORF">PMIN01_08831</name>
</gene>
<comment type="caution">
    <text evidence="2">The sequence shown here is derived from an EMBL/GenBank/DDBJ whole genome shotgun (WGS) entry which is preliminary data.</text>
</comment>
<dbReference type="EMBL" id="WJXW01000009">
    <property type="protein sequence ID" value="KAF9733148.1"/>
    <property type="molecule type" value="Genomic_DNA"/>
</dbReference>